<keyword evidence="7" id="KW-0408">Iron</keyword>
<evidence type="ECO:0000256" key="3">
    <source>
        <dbReference type="ARBA" id="ARBA00022692"/>
    </source>
</evidence>
<evidence type="ECO:0000313" key="15">
    <source>
        <dbReference type="Proteomes" id="UP000326505"/>
    </source>
</evidence>
<keyword evidence="4" id="KW-0276">Fatty acid metabolism</keyword>
<feature type="transmembrane region" description="Helical" evidence="11">
    <location>
        <begin position="230"/>
        <end position="254"/>
    </location>
</feature>
<proteinExistence type="inferred from homology"/>
<keyword evidence="3 11" id="KW-0812">Transmembrane</keyword>
<dbReference type="OrthoDB" id="19906at2"/>
<evidence type="ECO:0000259" key="12">
    <source>
        <dbReference type="Pfam" id="PF00487"/>
    </source>
</evidence>
<evidence type="ECO:0000256" key="4">
    <source>
        <dbReference type="ARBA" id="ARBA00022832"/>
    </source>
</evidence>
<feature type="region of interest" description="Disordered" evidence="10">
    <location>
        <begin position="1"/>
        <end position="36"/>
    </location>
</feature>
<reference evidence="14 15" key="1">
    <citation type="submission" date="2017-09" db="EMBL/GenBank/DDBJ databases">
        <authorList>
            <person name="Lee N."/>
            <person name="Cho B.-K."/>
        </authorList>
    </citation>
    <scope>NUCLEOTIDE SEQUENCE [LARGE SCALE GENOMIC DNA]</scope>
    <source>
        <strain evidence="14 15">ATCC 27465</strain>
    </source>
</reference>
<dbReference type="RefSeq" id="WP_150512275.1">
    <property type="nucleotide sequence ID" value="NZ_BMSQ01000005.1"/>
</dbReference>
<feature type="domain" description="Fatty acid desaturase" evidence="12">
    <location>
        <begin position="79"/>
        <end position="291"/>
    </location>
</feature>
<evidence type="ECO:0000256" key="9">
    <source>
        <dbReference type="ARBA" id="ARBA00023136"/>
    </source>
</evidence>
<dbReference type="InterPro" id="IPR015876">
    <property type="entry name" value="Acyl-CoA_DS"/>
</dbReference>
<dbReference type="Proteomes" id="UP000549009">
    <property type="component" value="Unassembled WGS sequence"/>
</dbReference>
<dbReference type="Proteomes" id="UP000326505">
    <property type="component" value="Chromosome"/>
</dbReference>
<evidence type="ECO:0000256" key="2">
    <source>
        <dbReference type="ARBA" id="ARBA00008749"/>
    </source>
</evidence>
<dbReference type="CDD" id="cd03505">
    <property type="entry name" value="Delta9-FADS-like"/>
    <property type="match status" value="1"/>
</dbReference>
<name>A0A5P2XFJ7_STRST</name>
<organism evidence="14 15">
    <name type="scientific">Streptomyces spectabilis</name>
    <dbReference type="NCBI Taxonomy" id="68270"/>
    <lineage>
        <taxon>Bacteria</taxon>
        <taxon>Bacillati</taxon>
        <taxon>Actinomycetota</taxon>
        <taxon>Actinomycetes</taxon>
        <taxon>Kitasatosporales</taxon>
        <taxon>Streptomycetaceae</taxon>
        <taxon>Streptomyces</taxon>
    </lineage>
</organism>
<accession>A0A5P2XFJ7</accession>
<evidence type="ECO:0000313" key="16">
    <source>
        <dbReference type="Proteomes" id="UP000549009"/>
    </source>
</evidence>
<reference evidence="13 16" key="2">
    <citation type="submission" date="2020-08" db="EMBL/GenBank/DDBJ databases">
        <title>Genomic Encyclopedia of Type Strains, Phase III (KMG-III): the genomes of soil and plant-associated and newly described type strains.</title>
        <authorList>
            <person name="Whitman W."/>
        </authorList>
    </citation>
    <scope>NUCLEOTIDE SEQUENCE [LARGE SCALE GENOMIC DNA]</scope>
    <source>
        <strain evidence="13 16">CECT 3146</strain>
    </source>
</reference>
<dbReference type="GO" id="GO:0006631">
    <property type="term" value="P:fatty acid metabolic process"/>
    <property type="evidence" value="ECO:0007669"/>
    <property type="project" value="UniProtKB-KW"/>
</dbReference>
<feature type="transmembrane region" description="Helical" evidence="11">
    <location>
        <begin position="45"/>
        <end position="66"/>
    </location>
</feature>
<comment type="similarity">
    <text evidence="2">Belongs to the fatty acid desaturase type 2 family.</text>
</comment>
<dbReference type="GO" id="GO:0004768">
    <property type="term" value="F:stearoyl-CoA 9-desaturase activity"/>
    <property type="evidence" value="ECO:0007669"/>
    <property type="project" value="UniProtKB-EC"/>
</dbReference>
<evidence type="ECO:0000256" key="7">
    <source>
        <dbReference type="ARBA" id="ARBA00023004"/>
    </source>
</evidence>
<keyword evidence="8" id="KW-0443">Lipid metabolism</keyword>
<keyword evidence="9 11" id="KW-0472">Membrane</keyword>
<gene>
    <name evidence="14" type="ORF">CP982_23135</name>
    <name evidence="13" type="ORF">FHS40_002707</name>
</gene>
<evidence type="ECO:0000256" key="11">
    <source>
        <dbReference type="SAM" id="Phobius"/>
    </source>
</evidence>
<comment type="subcellular location">
    <subcellularLocation>
        <location evidence="1">Membrane</location>
        <topology evidence="1">Multi-pass membrane protein</topology>
    </subcellularLocation>
</comment>
<dbReference type="PANTHER" id="PTHR11351:SF3">
    <property type="entry name" value="BLL4393 PROTEIN"/>
    <property type="match status" value="1"/>
</dbReference>
<dbReference type="EMBL" id="CP023690">
    <property type="protein sequence ID" value="QEV61242.1"/>
    <property type="molecule type" value="Genomic_DNA"/>
</dbReference>
<evidence type="ECO:0000313" key="13">
    <source>
        <dbReference type="EMBL" id="MBB5103645.1"/>
    </source>
</evidence>
<keyword evidence="5 11" id="KW-1133">Transmembrane helix</keyword>
<evidence type="ECO:0000256" key="8">
    <source>
        <dbReference type="ARBA" id="ARBA00023098"/>
    </source>
</evidence>
<dbReference type="PANTHER" id="PTHR11351">
    <property type="entry name" value="ACYL-COA DESATURASE"/>
    <property type="match status" value="1"/>
</dbReference>
<dbReference type="GO" id="GO:0016020">
    <property type="term" value="C:membrane"/>
    <property type="evidence" value="ECO:0007669"/>
    <property type="project" value="UniProtKB-SubCell"/>
</dbReference>
<keyword evidence="16" id="KW-1185">Reference proteome</keyword>
<sequence>MSTSSTLSRAPAPSHDVTTSQTYDGTAPFPTDGRPAPVRKRGERLYVTVTALIVVLPFLALGLAAWLLWGRLIHSTDVLLALTLYVVTGLGVTVGFHRGLTHGGYRATRPVRIALAVAGSMSFQGDVIGWVATHRRHHAFTDRPGDPHSPYRYGTHLRGQLRGLAHSHVGWLFRNDPTSAERYAPDLLADRDIRAVSRAFPALCVLTLALPFALGWAIGGTWAHALTALLWAGLVRIALLHHVTWSVNSLCHVIGRRPFRTRRHDRATNLWPLALLSFGESWHNLHHADPTSARHGVDRGQIDPSAAAIRLLERLGWVHDVRWPTPDRVEARRT</sequence>
<dbReference type="EC" id="1.14.19.1" evidence="13"/>
<feature type="transmembrane region" description="Helical" evidence="11">
    <location>
        <begin position="78"/>
        <end position="96"/>
    </location>
</feature>
<keyword evidence="6 13" id="KW-0560">Oxidoreductase</keyword>
<dbReference type="InterPro" id="IPR005804">
    <property type="entry name" value="FA_desaturase_dom"/>
</dbReference>
<evidence type="ECO:0000256" key="5">
    <source>
        <dbReference type="ARBA" id="ARBA00022989"/>
    </source>
</evidence>
<dbReference type="AlphaFoldDB" id="A0A5P2XFJ7"/>
<evidence type="ECO:0000256" key="1">
    <source>
        <dbReference type="ARBA" id="ARBA00004141"/>
    </source>
</evidence>
<evidence type="ECO:0000256" key="6">
    <source>
        <dbReference type="ARBA" id="ARBA00023002"/>
    </source>
</evidence>
<dbReference type="PRINTS" id="PR00075">
    <property type="entry name" value="FACDDSATRASE"/>
</dbReference>
<feature type="transmembrane region" description="Helical" evidence="11">
    <location>
        <begin position="199"/>
        <end position="218"/>
    </location>
</feature>
<dbReference type="EMBL" id="JACHJD010000004">
    <property type="protein sequence ID" value="MBB5103645.1"/>
    <property type="molecule type" value="Genomic_DNA"/>
</dbReference>
<evidence type="ECO:0000313" key="14">
    <source>
        <dbReference type="EMBL" id="QEV61242.1"/>
    </source>
</evidence>
<evidence type="ECO:0000256" key="10">
    <source>
        <dbReference type="SAM" id="MobiDB-lite"/>
    </source>
</evidence>
<dbReference type="Pfam" id="PF00487">
    <property type="entry name" value="FA_desaturase"/>
    <property type="match status" value="1"/>
</dbReference>
<dbReference type="KEGG" id="sspb:CP982_23135"/>
<protein>
    <submittedName>
        <fullName evidence="14">Acyl-CoA desaturase</fullName>
    </submittedName>
    <submittedName>
        <fullName evidence="13">Stearoyl-CoA desaturase (Delta-9 desaturase)</fullName>
        <ecNumber evidence="13">1.14.19.1</ecNumber>
    </submittedName>
</protein>